<dbReference type="Proteomes" id="UP000248484">
    <property type="component" value="Unplaced"/>
</dbReference>
<feature type="compositionally biased region" description="Low complexity" evidence="1">
    <location>
        <begin position="143"/>
        <end position="161"/>
    </location>
</feature>
<reference evidence="3" key="1">
    <citation type="submission" date="2025-08" db="UniProtKB">
        <authorList>
            <consortium name="RefSeq"/>
        </authorList>
    </citation>
    <scope>IDENTIFICATION</scope>
    <source>
        <tissue evidence="3">Muscle</tissue>
    </source>
</reference>
<dbReference type="PANTHER" id="PTHR22692">
    <property type="entry name" value="MYOSIN VII, XV"/>
    <property type="match status" value="1"/>
</dbReference>
<dbReference type="RefSeq" id="XP_028339882.1">
    <property type="nucleotide sequence ID" value="XM_028484081.2"/>
</dbReference>
<dbReference type="InterPro" id="IPR019748">
    <property type="entry name" value="FERM_central"/>
</dbReference>
<keyword evidence="2" id="KW-1185">Reference proteome</keyword>
<dbReference type="CDD" id="cd14473">
    <property type="entry name" value="FERM_B-lobe"/>
    <property type="match status" value="1"/>
</dbReference>
<protein>
    <submittedName>
        <fullName evidence="3">Uncharacterized protein isoform X2</fullName>
    </submittedName>
</protein>
<dbReference type="PANTHER" id="PTHR22692:SF21">
    <property type="entry name" value="MYOSIN XVA"/>
    <property type="match status" value="1"/>
</dbReference>
<gene>
    <name evidence="3" type="primary">LOC114484883</name>
</gene>
<evidence type="ECO:0000256" key="1">
    <source>
        <dbReference type="SAM" id="MobiDB-lite"/>
    </source>
</evidence>
<evidence type="ECO:0000313" key="2">
    <source>
        <dbReference type="Proteomes" id="UP000248484"/>
    </source>
</evidence>
<dbReference type="GeneID" id="114484883"/>
<organism evidence="2 3">
    <name type="scientific">Physeter macrocephalus</name>
    <name type="common">Sperm whale</name>
    <name type="synonym">Physeter catodon</name>
    <dbReference type="NCBI Taxonomy" id="9755"/>
    <lineage>
        <taxon>Eukaryota</taxon>
        <taxon>Metazoa</taxon>
        <taxon>Chordata</taxon>
        <taxon>Craniata</taxon>
        <taxon>Vertebrata</taxon>
        <taxon>Euteleostomi</taxon>
        <taxon>Mammalia</taxon>
        <taxon>Eutheria</taxon>
        <taxon>Laurasiatheria</taxon>
        <taxon>Artiodactyla</taxon>
        <taxon>Whippomorpha</taxon>
        <taxon>Cetacea</taxon>
        <taxon>Odontoceti</taxon>
        <taxon>Physeteridae</taxon>
        <taxon>Physeter</taxon>
    </lineage>
</organism>
<sequence>MPAGQPGGQQLQQVSKLAALQHRAEGHVYLPSTREAQEYIPAQLYRTVAGSAWLSLLGQHRLQMQALSPHQARAQFLELQRRRGARPLHPCGQPEWPQLPQHRDPRADGEVPPEGDPVGEDPAAHGQLQLPVRGDRTGGCGGPAHHAAAAGAGPGAVSCGGRARGEPAQCP</sequence>
<accession>A0A455ATJ5</accession>
<dbReference type="InterPro" id="IPR051567">
    <property type="entry name" value="Unconventional_Myosin_ATPase"/>
</dbReference>
<proteinExistence type="predicted"/>
<dbReference type="AlphaFoldDB" id="A0A455ATJ5"/>
<evidence type="ECO:0000313" key="3">
    <source>
        <dbReference type="RefSeq" id="XP_028339882.1"/>
    </source>
</evidence>
<name>A0A455ATJ5_PHYMC</name>
<feature type="region of interest" description="Disordered" evidence="1">
    <location>
        <begin position="86"/>
        <end position="171"/>
    </location>
</feature>